<evidence type="ECO:0000256" key="3">
    <source>
        <dbReference type="ARBA" id="ARBA00022801"/>
    </source>
</evidence>
<name>A0A6M3INZ4_9ZZZZ</name>
<dbReference type="InterPro" id="IPR036852">
    <property type="entry name" value="Peptidase_S8/S53_dom_sf"/>
</dbReference>
<protein>
    <submittedName>
        <fullName evidence="6">Putative peptidase</fullName>
    </submittedName>
</protein>
<dbReference type="InterPro" id="IPR015500">
    <property type="entry name" value="Peptidase_S8_subtilisin-rel"/>
</dbReference>
<keyword evidence="4" id="KW-0720">Serine protease</keyword>
<proteinExistence type="inferred from homology"/>
<evidence type="ECO:0000256" key="1">
    <source>
        <dbReference type="ARBA" id="ARBA00011073"/>
    </source>
</evidence>
<evidence type="ECO:0000259" key="5">
    <source>
        <dbReference type="Pfam" id="PF00082"/>
    </source>
</evidence>
<dbReference type="PROSITE" id="PS00138">
    <property type="entry name" value="SUBTILASE_SER"/>
    <property type="match status" value="1"/>
</dbReference>
<dbReference type="PROSITE" id="PS51892">
    <property type="entry name" value="SUBTILASE"/>
    <property type="match status" value="1"/>
</dbReference>
<dbReference type="PRINTS" id="PR00723">
    <property type="entry name" value="SUBTILISIN"/>
</dbReference>
<comment type="similarity">
    <text evidence="1">Belongs to the peptidase S8 family.</text>
</comment>
<dbReference type="InterPro" id="IPR000209">
    <property type="entry name" value="Peptidase_S8/S53_dom"/>
</dbReference>
<accession>A0A6M3INZ4</accession>
<feature type="domain" description="Peptidase S8/S53" evidence="5">
    <location>
        <begin position="148"/>
        <end position="408"/>
    </location>
</feature>
<dbReference type="PANTHER" id="PTHR43806:SF11">
    <property type="entry name" value="CEREVISIN-RELATED"/>
    <property type="match status" value="1"/>
</dbReference>
<dbReference type="Pfam" id="PF00082">
    <property type="entry name" value="Peptidase_S8"/>
    <property type="match status" value="1"/>
</dbReference>
<dbReference type="GO" id="GO:0006508">
    <property type="term" value="P:proteolysis"/>
    <property type="evidence" value="ECO:0007669"/>
    <property type="project" value="UniProtKB-KW"/>
</dbReference>
<reference evidence="6" key="1">
    <citation type="submission" date="2020-03" db="EMBL/GenBank/DDBJ databases">
        <title>The deep terrestrial virosphere.</title>
        <authorList>
            <person name="Holmfeldt K."/>
            <person name="Nilsson E."/>
            <person name="Simone D."/>
            <person name="Lopez-Fernandez M."/>
            <person name="Wu X."/>
            <person name="de Brujin I."/>
            <person name="Lundin D."/>
            <person name="Andersson A."/>
            <person name="Bertilsson S."/>
            <person name="Dopson M."/>
        </authorList>
    </citation>
    <scope>NUCLEOTIDE SEQUENCE</scope>
    <source>
        <strain evidence="6">MM415B01406</strain>
    </source>
</reference>
<sequence length="441" mass="48391">MFRDKLTRRARITAQSRVASPVIIRSVPQRLREVTEQILPFVEEVKEFFPRLMAPAMMPFTPYPMRAIKRFNMVAAILPREIIFRLAESPYVERIYHDQTMYALFRTVPDEGVFRAPHKVLKEIEFTSTAWTKKLVGADVANEKGFRGRDVLVSITDTGASRVHEMIRRVNFESTMKQYRDENGHGSWCTSCVGGQTALDEYLSQRAGRNVFCEGMAPECDLLAVKCLGYYIGMGSTSNIIDAMAMSVDRGASVISMSLGGTSMTETPQEEPYYDVVDDVVASGAIPVLAAGNEGPGSNTIGAPGCLPQVLTVGAYDPIRGNIADFSSRGPTNWQDIKPDVVAPGVNVDSAIVGVLDTSGDGVPSRFSPISGTSMATPHVAGLVALMVECHGRVLGKKLTVEEIKRMMSELGLEKNNTVGWGAITWEIYEKWVSSQYGVEL</sequence>
<organism evidence="6">
    <name type="scientific">viral metagenome</name>
    <dbReference type="NCBI Taxonomy" id="1070528"/>
    <lineage>
        <taxon>unclassified sequences</taxon>
        <taxon>metagenomes</taxon>
        <taxon>organismal metagenomes</taxon>
    </lineage>
</organism>
<keyword evidence="3" id="KW-0378">Hydrolase</keyword>
<evidence type="ECO:0000313" key="6">
    <source>
        <dbReference type="EMBL" id="QJA58787.1"/>
    </source>
</evidence>
<dbReference type="InterPro" id="IPR050131">
    <property type="entry name" value="Peptidase_S8_subtilisin-like"/>
</dbReference>
<keyword evidence="2" id="KW-0645">Protease</keyword>
<evidence type="ECO:0000256" key="2">
    <source>
        <dbReference type="ARBA" id="ARBA00022670"/>
    </source>
</evidence>
<evidence type="ECO:0000256" key="4">
    <source>
        <dbReference type="ARBA" id="ARBA00022825"/>
    </source>
</evidence>
<dbReference type="Gene3D" id="3.40.50.200">
    <property type="entry name" value="Peptidase S8/S53 domain"/>
    <property type="match status" value="1"/>
</dbReference>
<dbReference type="PANTHER" id="PTHR43806">
    <property type="entry name" value="PEPTIDASE S8"/>
    <property type="match status" value="1"/>
</dbReference>
<dbReference type="SUPFAM" id="SSF52743">
    <property type="entry name" value="Subtilisin-like"/>
    <property type="match status" value="1"/>
</dbReference>
<dbReference type="InterPro" id="IPR023828">
    <property type="entry name" value="Peptidase_S8_Ser-AS"/>
</dbReference>
<dbReference type="EMBL" id="MT141339">
    <property type="protein sequence ID" value="QJA58787.1"/>
    <property type="molecule type" value="Genomic_DNA"/>
</dbReference>
<gene>
    <name evidence="6" type="ORF">MM415B01406_0009</name>
</gene>
<dbReference type="GO" id="GO:0004252">
    <property type="term" value="F:serine-type endopeptidase activity"/>
    <property type="evidence" value="ECO:0007669"/>
    <property type="project" value="InterPro"/>
</dbReference>
<dbReference type="AlphaFoldDB" id="A0A6M3INZ4"/>